<dbReference type="PANTHER" id="PTHR43026">
    <property type="entry name" value="2-HYDROXYACID DEHYDROGENASE HOMOLOG 1-RELATED"/>
    <property type="match status" value="1"/>
</dbReference>
<evidence type="ECO:0000256" key="2">
    <source>
        <dbReference type="ARBA" id="ARBA00023002"/>
    </source>
</evidence>
<feature type="domain" description="D-isomer specific 2-hydroxyacid dehydrogenase catalytic" evidence="5">
    <location>
        <begin position="10"/>
        <end position="329"/>
    </location>
</feature>
<keyword evidence="2 4" id="KW-0560">Oxidoreductase</keyword>
<dbReference type="CDD" id="cd12186">
    <property type="entry name" value="LDH"/>
    <property type="match status" value="1"/>
</dbReference>
<dbReference type="InterPro" id="IPR029752">
    <property type="entry name" value="D-isomer_DH_CS1"/>
</dbReference>
<dbReference type="Proteomes" id="UP000018559">
    <property type="component" value="Unassembled WGS sequence"/>
</dbReference>
<evidence type="ECO:0000259" key="6">
    <source>
        <dbReference type="Pfam" id="PF02826"/>
    </source>
</evidence>
<dbReference type="PROSITE" id="PS00065">
    <property type="entry name" value="D_2_HYDROXYACID_DH_1"/>
    <property type="match status" value="1"/>
</dbReference>
<gene>
    <name evidence="7" type="ORF">LEQ_1380</name>
</gene>
<keyword evidence="3" id="KW-0520">NAD</keyword>
<evidence type="ECO:0000256" key="3">
    <source>
        <dbReference type="ARBA" id="ARBA00023027"/>
    </source>
</evidence>
<comment type="similarity">
    <text evidence="1 4">Belongs to the D-isomer specific 2-hydroxyacid dehydrogenase family.</text>
</comment>
<dbReference type="PROSITE" id="PS00670">
    <property type="entry name" value="D_2_HYDROXYACID_DH_2"/>
    <property type="match status" value="1"/>
</dbReference>
<evidence type="ECO:0000256" key="1">
    <source>
        <dbReference type="ARBA" id="ARBA00005854"/>
    </source>
</evidence>
<dbReference type="EMBL" id="AWWH01000003">
    <property type="protein sequence ID" value="ETA75144.1"/>
    <property type="molecule type" value="Genomic_DNA"/>
</dbReference>
<name>V7HY25_9LACO</name>
<dbReference type="SUPFAM" id="SSF51735">
    <property type="entry name" value="NAD(P)-binding Rossmann-fold domains"/>
    <property type="match status" value="1"/>
</dbReference>
<sequence>MKVIMYGVSDDERHHVQAWQDQHQDEIKLVTEPLTKETVALAAGFDGVSTKQVESLDEEVYQQLSAFGIKHLALRIVGYNIVNFDKAHAHGITTVSNVPAYSPRAIAENGLAVALNLLRKISVLQDRERRGDFTLPESLMSEEIYTKTVGVIGVGNIGSASAQLYSALGARVLGYDPIYRANYEPYLTYTDLETVLKEADIITIHTPLDDSTREMLGAKEFALMKPGTIFINQARGGLVDTEAMIAALESGHLGGVGLDVLSSESEFFWKVIEDPAQLPADYQRLAKMPNAIVTPHSAYYTQTAVRNMVMQSLEDIRRFLNGQKPLYVVDL</sequence>
<feature type="domain" description="D-isomer specific 2-hydroxyacid dehydrogenase NAD-binding" evidence="6">
    <location>
        <begin position="112"/>
        <end position="298"/>
    </location>
</feature>
<reference evidence="7 8" key="1">
    <citation type="journal article" date="2014" name="Genome Announc.">
        <title>The Genome of the Predominant Equine Lactobacillus Species, Lactobacillus equi, Is Reflective of Its Lifestyle Adaptations to an Herbivorous Host.</title>
        <authorList>
            <person name="O'Donnell M.M."/>
            <person name="Harris H.M."/>
            <person name="O'Toole P.W."/>
            <person name="Ross R.P."/>
        </authorList>
    </citation>
    <scope>NUCLEOTIDE SEQUENCE [LARGE SCALE GENOMIC DNA]</scope>
    <source>
        <strain evidence="7 8">DPC 6820</strain>
    </source>
</reference>
<dbReference type="GO" id="GO:0051287">
    <property type="term" value="F:NAD binding"/>
    <property type="evidence" value="ECO:0007669"/>
    <property type="project" value="InterPro"/>
</dbReference>
<organism evidence="7 8">
    <name type="scientific">Ligilactobacillus equi DPC 6820</name>
    <dbReference type="NCBI Taxonomy" id="1392007"/>
    <lineage>
        <taxon>Bacteria</taxon>
        <taxon>Bacillati</taxon>
        <taxon>Bacillota</taxon>
        <taxon>Bacilli</taxon>
        <taxon>Lactobacillales</taxon>
        <taxon>Lactobacillaceae</taxon>
        <taxon>Ligilactobacillus</taxon>
    </lineage>
</organism>
<dbReference type="Pfam" id="PF00389">
    <property type="entry name" value="2-Hacid_dh"/>
    <property type="match status" value="1"/>
</dbReference>
<dbReference type="GO" id="GO:0008720">
    <property type="term" value="F:D-lactate dehydrogenase (NAD+) activity"/>
    <property type="evidence" value="ECO:0007669"/>
    <property type="project" value="TreeGrafter"/>
</dbReference>
<dbReference type="InterPro" id="IPR036291">
    <property type="entry name" value="NAD(P)-bd_dom_sf"/>
</dbReference>
<dbReference type="Pfam" id="PF02826">
    <property type="entry name" value="2-Hacid_dh_C"/>
    <property type="match status" value="1"/>
</dbReference>
<dbReference type="SUPFAM" id="SSF52283">
    <property type="entry name" value="Formate/glycerate dehydrogenase catalytic domain-like"/>
    <property type="match status" value="1"/>
</dbReference>
<comment type="caution">
    <text evidence="7">The sequence shown here is derived from an EMBL/GenBank/DDBJ whole genome shotgun (WGS) entry which is preliminary data.</text>
</comment>
<dbReference type="PATRIC" id="fig|1392007.3.peg.17"/>
<proteinExistence type="inferred from homology"/>
<dbReference type="Gene3D" id="3.40.50.720">
    <property type="entry name" value="NAD(P)-binding Rossmann-like Domain"/>
    <property type="match status" value="2"/>
</dbReference>
<dbReference type="PANTHER" id="PTHR43026:SF1">
    <property type="entry name" value="2-HYDROXYACID DEHYDROGENASE HOMOLOG 1-RELATED"/>
    <property type="match status" value="1"/>
</dbReference>
<dbReference type="AlphaFoldDB" id="V7HY25"/>
<evidence type="ECO:0000256" key="4">
    <source>
        <dbReference type="RuleBase" id="RU003719"/>
    </source>
</evidence>
<dbReference type="InterPro" id="IPR006140">
    <property type="entry name" value="D-isomer_DH_NAD-bd"/>
</dbReference>
<evidence type="ECO:0000259" key="5">
    <source>
        <dbReference type="Pfam" id="PF00389"/>
    </source>
</evidence>
<dbReference type="PROSITE" id="PS00671">
    <property type="entry name" value="D_2_HYDROXYACID_DH_3"/>
    <property type="match status" value="1"/>
</dbReference>
<accession>V7HY25</accession>
<dbReference type="InterPro" id="IPR029753">
    <property type="entry name" value="D-isomer_DH_CS"/>
</dbReference>
<dbReference type="InterPro" id="IPR006139">
    <property type="entry name" value="D-isomer_2_OHA_DH_cat_dom"/>
</dbReference>
<dbReference type="RefSeq" id="WP_023858636.1">
    <property type="nucleotide sequence ID" value="NZ_AWWH01000003.1"/>
</dbReference>
<dbReference type="InterPro" id="IPR058205">
    <property type="entry name" value="D-LDH-like"/>
</dbReference>
<keyword evidence="8" id="KW-1185">Reference proteome</keyword>
<protein>
    <submittedName>
        <fullName evidence="7">D-lactate dehydrogenase</fullName>
    </submittedName>
</protein>
<evidence type="ECO:0000313" key="7">
    <source>
        <dbReference type="EMBL" id="ETA75144.1"/>
    </source>
</evidence>
<evidence type="ECO:0000313" key="8">
    <source>
        <dbReference type="Proteomes" id="UP000018559"/>
    </source>
</evidence>